<accession>A0AAF5PJC2</accession>
<organism evidence="1 2">
    <name type="scientific">Wuchereria bancrofti</name>
    <dbReference type="NCBI Taxonomy" id="6293"/>
    <lineage>
        <taxon>Eukaryota</taxon>
        <taxon>Metazoa</taxon>
        <taxon>Ecdysozoa</taxon>
        <taxon>Nematoda</taxon>
        <taxon>Chromadorea</taxon>
        <taxon>Rhabditida</taxon>
        <taxon>Spirurina</taxon>
        <taxon>Spiruromorpha</taxon>
        <taxon>Filarioidea</taxon>
        <taxon>Onchocercidae</taxon>
        <taxon>Wuchereria</taxon>
    </lineage>
</organism>
<proteinExistence type="predicted"/>
<protein>
    <submittedName>
        <fullName evidence="2">Uncharacterized protein</fullName>
    </submittedName>
</protein>
<evidence type="ECO:0000313" key="2">
    <source>
        <dbReference type="WBParaSite" id="mrna-Wban_01525"/>
    </source>
</evidence>
<reference evidence="1" key="1">
    <citation type="submission" date="2015-03" db="EMBL/GenBank/DDBJ databases">
        <title>Wuchereria bancrofti Genome Sequencing Papua New Guinea Strain.</title>
        <authorList>
            <person name="Small S.T."/>
            <person name="Serre D."/>
            <person name="Zimmerman P.A."/>
        </authorList>
    </citation>
    <scope>NUCLEOTIDE SEQUENCE [LARGE SCALE GENOMIC DNA]</scope>
    <source>
        <strain evidence="1">pt0022</strain>
    </source>
</reference>
<reference evidence="2" key="3">
    <citation type="submission" date="2024-02" db="UniProtKB">
        <authorList>
            <consortium name="WormBaseParasite"/>
        </authorList>
    </citation>
    <scope>IDENTIFICATION</scope>
    <source>
        <strain evidence="2">pt0022</strain>
    </source>
</reference>
<name>A0AAF5PJC2_WUCBA</name>
<dbReference type="AlphaFoldDB" id="A0AAF5PJC2"/>
<evidence type="ECO:0000313" key="1">
    <source>
        <dbReference type="Proteomes" id="UP000093561"/>
    </source>
</evidence>
<sequence length="71" mass="8511">MNIRGRTVSSIKIPPKRPEYFTSEREQKLDYIEVDECLIRAWYVTLSTNVYKKNHLRRYGISIIGSYKEKK</sequence>
<reference evidence="1" key="2">
    <citation type="journal article" date="2016" name="Mol. Ecol.">
        <title>Population genomics of the filarial nematode parasite Wuchereria bancrofti from mosquitoes.</title>
        <authorList>
            <person name="Small S.T."/>
            <person name="Reimer L.J."/>
            <person name="Tisch D.J."/>
            <person name="King C.L."/>
            <person name="Christensen B.M."/>
            <person name="Siba P.M."/>
            <person name="Kazura J.W."/>
            <person name="Serre D."/>
            <person name="Zimmerman P.A."/>
        </authorList>
    </citation>
    <scope>NUCLEOTIDE SEQUENCE</scope>
    <source>
        <strain evidence="1">pt0022</strain>
    </source>
</reference>
<dbReference type="WBParaSite" id="mrna-Wban_01525">
    <property type="protein sequence ID" value="mrna-Wban_01525"/>
    <property type="gene ID" value="Wban_01525"/>
</dbReference>
<dbReference type="Proteomes" id="UP000093561">
    <property type="component" value="Unassembled WGS sequence"/>
</dbReference>